<accession>A0ABW4ENM7</accession>
<dbReference type="SUPFAM" id="SSF51230">
    <property type="entry name" value="Single hybrid motif"/>
    <property type="match status" value="1"/>
</dbReference>
<sequence>MTDSLSDADVEQVVRLIETLDGSSFDYLELQVGDLKVTIGKGEPPSVGSAPVTTPVPQVLPAAVAPAPVAAAAPAVAPSADSVEITAPTMGIFYAQSEPGKPPFVTVGALVEEDTTVALVEVMKTFHAVSAGVRGTVVEVCVQDAQLVEFGQVMYRVEPALR</sequence>
<dbReference type="InterPro" id="IPR001249">
    <property type="entry name" value="AcCoA_biotinCC"/>
</dbReference>
<evidence type="ECO:0000256" key="4">
    <source>
        <dbReference type="ARBA" id="ARBA00023098"/>
    </source>
</evidence>
<dbReference type="PROSITE" id="PS00188">
    <property type="entry name" value="BIOTIN"/>
    <property type="match status" value="1"/>
</dbReference>
<dbReference type="InterPro" id="IPR011053">
    <property type="entry name" value="Single_hybrid_motif"/>
</dbReference>
<evidence type="ECO:0000313" key="10">
    <source>
        <dbReference type="Proteomes" id="UP001597114"/>
    </source>
</evidence>
<comment type="pathway">
    <text evidence="1 7">Lipid metabolism; fatty acid biosynthesis.</text>
</comment>
<dbReference type="EMBL" id="JBHUCO010000007">
    <property type="protein sequence ID" value="MFD1517189.1"/>
    <property type="molecule type" value="Genomic_DNA"/>
</dbReference>
<keyword evidence="6 7" id="KW-0092">Biotin</keyword>
<gene>
    <name evidence="9" type="ORF">ACFSJD_06820</name>
</gene>
<proteinExistence type="predicted"/>
<dbReference type="InterPro" id="IPR001882">
    <property type="entry name" value="Biotin_BS"/>
</dbReference>
<protein>
    <recommendedName>
        <fullName evidence="7">Biotin carboxyl carrier protein of acetyl-CoA carboxylase</fullName>
    </recommendedName>
</protein>
<keyword evidence="2 7" id="KW-0444">Lipid biosynthesis</keyword>
<name>A0ABW4ENM7_9PSEU</name>
<feature type="domain" description="Lipoyl-binding" evidence="8">
    <location>
        <begin position="82"/>
        <end position="158"/>
    </location>
</feature>
<dbReference type="RefSeq" id="WP_344718907.1">
    <property type="nucleotide sequence ID" value="NZ_BAAAUS010000002.1"/>
</dbReference>
<keyword evidence="5 7" id="KW-0275">Fatty acid biosynthesis</keyword>
<evidence type="ECO:0000256" key="3">
    <source>
        <dbReference type="ARBA" id="ARBA00022832"/>
    </source>
</evidence>
<evidence type="ECO:0000256" key="2">
    <source>
        <dbReference type="ARBA" id="ARBA00022516"/>
    </source>
</evidence>
<evidence type="ECO:0000259" key="8">
    <source>
        <dbReference type="PROSITE" id="PS50968"/>
    </source>
</evidence>
<dbReference type="Gene3D" id="2.40.50.100">
    <property type="match status" value="1"/>
</dbReference>
<evidence type="ECO:0000313" key="9">
    <source>
        <dbReference type="EMBL" id="MFD1517189.1"/>
    </source>
</evidence>
<dbReference type="Proteomes" id="UP001597114">
    <property type="component" value="Unassembled WGS sequence"/>
</dbReference>
<dbReference type="InterPro" id="IPR000089">
    <property type="entry name" value="Biotin_lipoyl"/>
</dbReference>
<evidence type="ECO:0000256" key="5">
    <source>
        <dbReference type="ARBA" id="ARBA00023160"/>
    </source>
</evidence>
<keyword evidence="3 7" id="KW-0276">Fatty acid metabolism</keyword>
<comment type="function">
    <text evidence="7">This protein is a component of the acetyl coenzyme A carboxylase complex; first, biotin carboxylase catalyzes the carboxylation of the carrier protein and then the transcarboxylase transfers the carboxyl group to form malonyl-CoA.</text>
</comment>
<organism evidence="9 10">
    <name type="scientific">Pseudonocardia yunnanensis</name>
    <dbReference type="NCBI Taxonomy" id="58107"/>
    <lineage>
        <taxon>Bacteria</taxon>
        <taxon>Bacillati</taxon>
        <taxon>Actinomycetota</taxon>
        <taxon>Actinomycetes</taxon>
        <taxon>Pseudonocardiales</taxon>
        <taxon>Pseudonocardiaceae</taxon>
        <taxon>Pseudonocardia</taxon>
    </lineage>
</organism>
<dbReference type="CDD" id="cd06850">
    <property type="entry name" value="biotinyl_domain"/>
    <property type="match status" value="1"/>
</dbReference>
<evidence type="ECO:0000256" key="1">
    <source>
        <dbReference type="ARBA" id="ARBA00005194"/>
    </source>
</evidence>
<evidence type="ECO:0000256" key="7">
    <source>
        <dbReference type="RuleBase" id="RU364072"/>
    </source>
</evidence>
<reference evidence="10" key="1">
    <citation type="journal article" date="2019" name="Int. J. Syst. Evol. Microbiol.">
        <title>The Global Catalogue of Microorganisms (GCM) 10K type strain sequencing project: providing services to taxonomists for standard genome sequencing and annotation.</title>
        <authorList>
            <consortium name="The Broad Institute Genomics Platform"/>
            <consortium name="The Broad Institute Genome Sequencing Center for Infectious Disease"/>
            <person name="Wu L."/>
            <person name="Ma J."/>
        </authorList>
    </citation>
    <scope>NUCLEOTIDE SEQUENCE [LARGE SCALE GENOMIC DNA]</scope>
    <source>
        <strain evidence="10">CCM 7043</strain>
    </source>
</reference>
<keyword evidence="10" id="KW-1185">Reference proteome</keyword>
<evidence type="ECO:0000256" key="6">
    <source>
        <dbReference type="ARBA" id="ARBA00023267"/>
    </source>
</evidence>
<keyword evidence="4 7" id="KW-0443">Lipid metabolism</keyword>
<dbReference type="PRINTS" id="PR01071">
    <property type="entry name" value="ACOABIOTINCC"/>
</dbReference>
<dbReference type="Pfam" id="PF00364">
    <property type="entry name" value="Biotin_lipoyl"/>
    <property type="match status" value="1"/>
</dbReference>
<comment type="caution">
    <text evidence="9">The sequence shown here is derived from an EMBL/GenBank/DDBJ whole genome shotgun (WGS) entry which is preliminary data.</text>
</comment>
<dbReference type="PROSITE" id="PS50968">
    <property type="entry name" value="BIOTINYL_LIPOYL"/>
    <property type="match status" value="1"/>
</dbReference>